<dbReference type="NCBIfam" id="TIGR01716">
    <property type="entry name" value="RGG_Cterm"/>
    <property type="match status" value="1"/>
</dbReference>
<dbReference type="PANTHER" id="PTHR37038:SF12">
    <property type="entry name" value="TRANSCRIPTIONAL REGULATOR"/>
    <property type="match status" value="1"/>
</dbReference>
<accession>A0A1J0A3W0</accession>
<dbReference type="EMBL" id="CP017267">
    <property type="protein sequence ID" value="APB30594.1"/>
    <property type="molecule type" value="Genomic_DNA"/>
</dbReference>
<dbReference type="STRING" id="519472.BHY08_01375"/>
<dbReference type="RefSeq" id="WP_071456162.1">
    <property type="nucleotide sequence ID" value="NZ_CP017267.1"/>
</dbReference>
<proteinExistence type="predicted"/>
<dbReference type="KEGG" id="vte:BHY08_01375"/>
<dbReference type="Proteomes" id="UP000191200">
    <property type="component" value="Chromosome"/>
</dbReference>
<evidence type="ECO:0000259" key="1">
    <source>
        <dbReference type="Pfam" id="PF21259"/>
    </source>
</evidence>
<dbReference type="InterPro" id="IPR010982">
    <property type="entry name" value="Lambda_DNA-bd_dom_sf"/>
</dbReference>
<dbReference type="InterPro" id="IPR010057">
    <property type="entry name" value="Transcription_activator_Rgg_C"/>
</dbReference>
<dbReference type="InterPro" id="IPR011990">
    <property type="entry name" value="TPR-like_helical_dom_sf"/>
</dbReference>
<dbReference type="GO" id="GO:0003677">
    <property type="term" value="F:DNA binding"/>
    <property type="evidence" value="ECO:0007669"/>
    <property type="project" value="InterPro"/>
</dbReference>
<protein>
    <recommendedName>
        <fullName evidence="1">HTH-type transcriptional regulator Rgg C-terminal domain-containing protein</fullName>
    </recommendedName>
</protein>
<gene>
    <name evidence="2" type="ORF">BHY08_01375</name>
</gene>
<dbReference type="Pfam" id="PF21259">
    <property type="entry name" value="Rgg_C"/>
    <property type="match status" value="1"/>
</dbReference>
<organism evidence="2 3">
    <name type="scientific">Vagococcus teuberi</name>
    <dbReference type="NCBI Taxonomy" id="519472"/>
    <lineage>
        <taxon>Bacteria</taxon>
        <taxon>Bacillati</taxon>
        <taxon>Bacillota</taxon>
        <taxon>Bacilli</taxon>
        <taxon>Lactobacillales</taxon>
        <taxon>Enterococcaceae</taxon>
        <taxon>Vagococcus</taxon>
    </lineage>
</organism>
<evidence type="ECO:0000313" key="2">
    <source>
        <dbReference type="EMBL" id="APB30594.1"/>
    </source>
</evidence>
<dbReference type="SUPFAM" id="SSF47413">
    <property type="entry name" value="lambda repressor-like DNA-binding domains"/>
    <property type="match status" value="1"/>
</dbReference>
<feature type="domain" description="HTH-type transcriptional regulator Rgg C-terminal" evidence="1">
    <location>
        <begin position="94"/>
        <end position="257"/>
    </location>
</feature>
<dbReference type="InterPro" id="IPR053163">
    <property type="entry name" value="HTH-type_regulator_Rgg"/>
</dbReference>
<dbReference type="OrthoDB" id="34624at2"/>
<keyword evidence="3" id="KW-1185">Reference proteome</keyword>
<reference evidence="2 3" key="1">
    <citation type="submission" date="2016-09" db="EMBL/GenBank/DDBJ databases">
        <title>Vagococcus teuberi sp. nov., isolated from the Malian artisanal sour milk fene.</title>
        <authorList>
            <person name="Wullschleger S."/>
            <person name="Seifert C."/>
            <person name="Baumgartner S."/>
            <person name="Lacroix C."/>
            <person name="Bonfoh B."/>
            <person name="Stevens M.J."/>
            <person name="Meile L."/>
        </authorList>
    </citation>
    <scope>NUCLEOTIDE SEQUENCE [LARGE SCALE GENOMIC DNA]</scope>
    <source>
        <strain evidence="2 3">DSM 21459</strain>
    </source>
</reference>
<dbReference type="Gene3D" id="1.25.40.10">
    <property type="entry name" value="Tetratricopeptide repeat domain"/>
    <property type="match status" value="1"/>
</dbReference>
<dbReference type="PANTHER" id="PTHR37038">
    <property type="entry name" value="TRANSCRIPTIONAL REGULATOR-RELATED"/>
    <property type="match status" value="1"/>
</dbReference>
<dbReference type="AlphaFoldDB" id="A0A1J0A3W0"/>
<sequence>MESDYGKVVRDIRLNKGYSQKYLYSGIVSKTYAIDFEKGLHDMSVTKFMDVLARLDMGYKEFKFIANNYQSPEEITSDVLVAIAANRGDIETLKKLQTYYDKPKSEQDKILKARLNLLIYSYEESQYTHTEPAVYKKEDVEILKNYLVSIDSWTISESNFFLNNGHYFDYDTYRFLTESALKQLERYNTFQEAIKVKSFLLCNFLSTAIENQDWNSLKKYRESFFDVTKDTGEGFQQRTLCVLTYSLYDYVMTKDQTFLLNAKKIEEMCYLLGSDYHRLAQGMTDTIEFCENIVSNQLNN</sequence>
<name>A0A1J0A3W0_9ENTE</name>
<evidence type="ECO:0000313" key="3">
    <source>
        <dbReference type="Proteomes" id="UP000191200"/>
    </source>
</evidence>